<dbReference type="AlphaFoldDB" id="A0A6J4NJ39"/>
<feature type="region of interest" description="Disordered" evidence="1">
    <location>
        <begin position="1"/>
        <end position="44"/>
    </location>
</feature>
<accession>A0A6J4NJ39</accession>
<feature type="non-terminal residue" evidence="2">
    <location>
        <position position="58"/>
    </location>
</feature>
<proteinExistence type="predicted"/>
<protein>
    <submittedName>
        <fullName evidence="2">Uncharacterized protein</fullName>
    </submittedName>
</protein>
<evidence type="ECO:0000313" key="2">
    <source>
        <dbReference type="EMBL" id="CAA9386421.1"/>
    </source>
</evidence>
<name>A0A6J4NJ39_9ACTN</name>
<feature type="non-terminal residue" evidence="2">
    <location>
        <position position="1"/>
    </location>
</feature>
<evidence type="ECO:0000256" key="1">
    <source>
        <dbReference type="SAM" id="MobiDB-lite"/>
    </source>
</evidence>
<gene>
    <name evidence="2" type="ORF">AVDCRST_MAG35-152</name>
</gene>
<sequence>ADQPTARRRGRPAPRPGVRRPLRRRALPAPNSPPTARCARWSTPSRCRRRSVHRCARV</sequence>
<organism evidence="2">
    <name type="scientific">uncultured Quadrisphaera sp</name>
    <dbReference type="NCBI Taxonomy" id="904978"/>
    <lineage>
        <taxon>Bacteria</taxon>
        <taxon>Bacillati</taxon>
        <taxon>Actinomycetota</taxon>
        <taxon>Actinomycetes</taxon>
        <taxon>Kineosporiales</taxon>
        <taxon>Kineosporiaceae</taxon>
        <taxon>Quadrisphaera</taxon>
        <taxon>environmental samples</taxon>
    </lineage>
</organism>
<reference evidence="2" key="1">
    <citation type="submission" date="2020-02" db="EMBL/GenBank/DDBJ databases">
        <authorList>
            <person name="Meier V. D."/>
        </authorList>
    </citation>
    <scope>NUCLEOTIDE SEQUENCE</scope>
    <source>
        <strain evidence="2">AVDCRST_MAG35</strain>
    </source>
</reference>
<feature type="compositionally biased region" description="Basic residues" evidence="1">
    <location>
        <begin position="1"/>
        <end position="26"/>
    </location>
</feature>
<dbReference type="EMBL" id="CADCUY010000031">
    <property type="protein sequence ID" value="CAA9386421.1"/>
    <property type="molecule type" value="Genomic_DNA"/>
</dbReference>